<dbReference type="EMBL" id="CAJOBA010002594">
    <property type="protein sequence ID" value="CAF3651615.1"/>
    <property type="molecule type" value="Genomic_DNA"/>
</dbReference>
<comment type="caution">
    <text evidence="2">The sequence shown here is derived from an EMBL/GenBank/DDBJ whole genome shotgun (WGS) entry which is preliminary data.</text>
</comment>
<keyword evidence="1" id="KW-1133">Transmembrane helix</keyword>
<dbReference type="Proteomes" id="UP000677228">
    <property type="component" value="Unassembled WGS sequence"/>
</dbReference>
<sequence>MSPRRPLIECIFSNTQNTPRTSEDHLNSIQEHQNLFEVKYKTELEKQQELFEQSQQLLENKIKQNDEENKVIIENFDKKLQQLKQSQMSSSQTEQELFDRLIKIEHEKQNSHLEQRFKIQQELFDEKQKLMETILVENKEKYKNLEEKLQQIKLNQIYLIQQIQPNLTTNLYKLGFGFLVMLLFFVFLRYQLHLQEQRIKTEFEKQLNEKLQLIKTKIIEDEENSRKQYYVELVKEEIEQRT</sequence>
<evidence type="ECO:0000313" key="2">
    <source>
        <dbReference type="EMBL" id="CAF0866803.1"/>
    </source>
</evidence>
<gene>
    <name evidence="2" type="ORF">OVA965_LOCUS7919</name>
    <name evidence="3" type="ORF">TMI583_LOCUS7915</name>
</gene>
<dbReference type="EMBL" id="CAJNOK010002593">
    <property type="protein sequence ID" value="CAF0866803.1"/>
    <property type="molecule type" value="Genomic_DNA"/>
</dbReference>
<dbReference type="Proteomes" id="UP000682733">
    <property type="component" value="Unassembled WGS sequence"/>
</dbReference>
<evidence type="ECO:0000256" key="1">
    <source>
        <dbReference type="SAM" id="Phobius"/>
    </source>
</evidence>
<evidence type="ECO:0000313" key="4">
    <source>
        <dbReference type="Proteomes" id="UP000677228"/>
    </source>
</evidence>
<protein>
    <recommendedName>
        <fullName evidence="5">Transmembrane protein</fullName>
    </recommendedName>
</protein>
<accession>A0A8S2D7X2</accession>
<name>A0A8S2D7X2_9BILA</name>
<keyword evidence="1" id="KW-0812">Transmembrane</keyword>
<reference evidence="2" key="1">
    <citation type="submission" date="2021-02" db="EMBL/GenBank/DDBJ databases">
        <authorList>
            <person name="Nowell W R."/>
        </authorList>
    </citation>
    <scope>NUCLEOTIDE SEQUENCE</scope>
</reference>
<dbReference type="AlphaFoldDB" id="A0A8S2D7X2"/>
<proteinExistence type="predicted"/>
<organism evidence="2 4">
    <name type="scientific">Didymodactylos carnosus</name>
    <dbReference type="NCBI Taxonomy" id="1234261"/>
    <lineage>
        <taxon>Eukaryota</taxon>
        <taxon>Metazoa</taxon>
        <taxon>Spiralia</taxon>
        <taxon>Gnathifera</taxon>
        <taxon>Rotifera</taxon>
        <taxon>Eurotatoria</taxon>
        <taxon>Bdelloidea</taxon>
        <taxon>Philodinida</taxon>
        <taxon>Philodinidae</taxon>
        <taxon>Didymodactylos</taxon>
    </lineage>
</organism>
<evidence type="ECO:0000313" key="3">
    <source>
        <dbReference type="EMBL" id="CAF3651615.1"/>
    </source>
</evidence>
<feature type="transmembrane region" description="Helical" evidence="1">
    <location>
        <begin position="171"/>
        <end position="190"/>
    </location>
</feature>
<evidence type="ECO:0008006" key="5">
    <source>
        <dbReference type="Google" id="ProtNLM"/>
    </source>
</evidence>
<keyword evidence="1" id="KW-0472">Membrane</keyword>